<name>M0IKG2_9EURY</name>
<dbReference type="Proteomes" id="UP000011550">
    <property type="component" value="Unassembled WGS sequence"/>
</dbReference>
<dbReference type="OrthoDB" id="306576at2157"/>
<feature type="domain" description="DUF8108" evidence="3">
    <location>
        <begin position="81"/>
        <end position="149"/>
    </location>
</feature>
<accession>M0IKG2</accession>
<sequence>MSEQPSTIVELADTVSELMYEIVGWILLFIGLIGLLRSFTMLFDATGVPDLVGAFTVLALTFVCLSAGVFVNPRLRRWLNRRHSVSTFGRAQTVDSRVFGAEERRTETCVRCESRVSTGLLRRFREEYAVAGIPIWTLSENQNCYCRSCGLEEISPSPSGDAEPSIEEFVTEAE</sequence>
<evidence type="ECO:0000313" key="4">
    <source>
        <dbReference type="EMBL" id="ELZ95949.1"/>
    </source>
</evidence>
<keyword evidence="2" id="KW-0472">Membrane</keyword>
<keyword evidence="5" id="KW-1185">Reference proteome</keyword>
<evidence type="ECO:0000259" key="3">
    <source>
        <dbReference type="Pfam" id="PF26413"/>
    </source>
</evidence>
<dbReference type="AlphaFoldDB" id="M0IKG2"/>
<keyword evidence="2" id="KW-0812">Transmembrane</keyword>
<keyword evidence="2" id="KW-1133">Transmembrane helix</keyword>
<reference evidence="4 5" key="1">
    <citation type="journal article" date="2014" name="PLoS Genet.">
        <title>Phylogenetically driven sequencing of extremely halophilic archaea reveals strategies for static and dynamic osmo-response.</title>
        <authorList>
            <person name="Becker E.A."/>
            <person name="Seitzer P.M."/>
            <person name="Tritt A."/>
            <person name="Larsen D."/>
            <person name="Krusor M."/>
            <person name="Yao A.I."/>
            <person name="Wu D."/>
            <person name="Madern D."/>
            <person name="Eisen J.A."/>
            <person name="Darling A.E."/>
            <person name="Facciotti M.T."/>
        </authorList>
    </citation>
    <scope>NUCLEOTIDE SEQUENCE [LARGE SCALE GENOMIC DNA]</scope>
    <source>
        <strain evidence="4 5">ATCC BAA-1512</strain>
    </source>
</reference>
<dbReference type="EMBL" id="AOLN01000010">
    <property type="protein sequence ID" value="ELZ95949.1"/>
    <property type="molecule type" value="Genomic_DNA"/>
</dbReference>
<dbReference type="STRING" id="662479.C440_06652"/>
<feature type="transmembrane region" description="Helical" evidence="2">
    <location>
        <begin position="51"/>
        <end position="72"/>
    </location>
</feature>
<feature type="region of interest" description="Disordered" evidence="1">
    <location>
        <begin position="154"/>
        <end position="174"/>
    </location>
</feature>
<dbReference type="PATRIC" id="fig|662479.7.peg.1343"/>
<comment type="caution">
    <text evidence="4">The sequence shown here is derived from an EMBL/GenBank/DDBJ whole genome shotgun (WGS) entry which is preliminary data.</text>
</comment>
<gene>
    <name evidence="4" type="ORF">C440_06652</name>
</gene>
<organism evidence="4 5">
    <name type="scientific">Haloferax mucosum ATCC BAA-1512</name>
    <dbReference type="NCBI Taxonomy" id="662479"/>
    <lineage>
        <taxon>Archaea</taxon>
        <taxon>Methanobacteriati</taxon>
        <taxon>Methanobacteriota</taxon>
        <taxon>Stenosarchaea group</taxon>
        <taxon>Halobacteria</taxon>
        <taxon>Halobacteriales</taxon>
        <taxon>Haloferacaceae</taxon>
        <taxon>Haloferax</taxon>
    </lineage>
</organism>
<protein>
    <recommendedName>
        <fullName evidence="3">DUF8108 domain-containing protein</fullName>
    </recommendedName>
</protein>
<feature type="compositionally biased region" description="Acidic residues" evidence="1">
    <location>
        <begin position="164"/>
        <end position="174"/>
    </location>
</feature>
<evidence type="ECO:0000256" key="1">
    <source>
        <dbReference type="SAM" id="MobiDB-lite"/>
    </source>
</evidence>
<dbReference type="InterPro" id="IPR058421">
    <property type="entry name" value="DUF8108_C"/>
</dbReference>
<dbReference type="Pfam" id="PF26413">
    <property type="entry name" value="DUF8108"/>
    <property type="match status" value="1"/>
</dbReference>
<feature type="transmembrane region" description="Helical" evidence="2">
    <location>
        <begin position="18"/>
        <end position="39"/>
    </location>
</feature>
<evidence type="ECO:0000313" key="5">
    <source>
        <dbReference type="Proteomes" id="UP000011550"/>
    </source>
</evidence>
<dbReference type="RefSeq" id="WP_008319486.1">
    <property type="nucleotide sequence ID" value="NZ_AOLN01000010.1"/>
</dbReference>
<proteinExistence type="predicted"/>
<evidence type="ECO:0000256" key="2">
    <source>
        <dbReference type="SAM" id="Phobius"/>
    </source>
</evidence>